<dbReference type="RefSeq" id="WP_346187448.1">
    <property type="nucleotide sequence ID" value="NZ_BAABRL010000002.1"/>
</dbReference>
<evidence type="ECO:0000313" key="1">
    <source>
        <dbReference type="EMBL" id="GAA5494487.1"/>
    </source>
</evidence>
<gene>
    <name evidence="1" type="ORF">Rhal01_00648</name>
</gene>
<name>A0ABP9UVU4_9BACT</name>
<dbReference type="EMBL" id="BAABRL010000002">
    <property type="protein sequence ID" value="GAA5494487.1"/>
    <property type="molecule type" value="Genomic_DNA"/>
</dbReference>
<accession>A0ABP9UVU4</accession>
<proteinExistence type="predicted"/>
<organism evidence="1 2">
    <name type="scientific">Rubritalea halochordaticola</name>
    <dbReference type="NCBI Taxonomy" id="714537"/>
    <lineage>
        <taxon>Bacteria</taxon>
        <taxon>Pseudomonadati</taxon>
        <taxon>Verrucomicrobiota</taxon>
        <taxon>Verrucomicrobiia</taxon>
        <taxon>Verrucomicrobiales</taxon>
        <taxon>Rubritaleaceae</taxon>
        <taxon>Rubritalea</taxon>
    </lineage>
</organism>
<comment type="caution">
    <text evidence="1">The sequence shown here is derived from an EMBL/GenBank/DDBJ whole genome shotgun (WGS) entry which is preliminary data.</text>
</comment>
<evidence type="ECO:0000313" key="2">
    <source>
        <dbReference type="Proteomes" id="UP001424741"/>
    </source>
</evidence>
<reference evidence="1 2" key="1">
    <citation type="submission" date="2024-02" db="EMBL/GenBank/DDBJ databases">
        <title>Rubritalea halochordaticola NBRC 107102.</title>
        <authorList>
            <person name="Ichikawa N."/>
            <person name="Katano-Makiyama Y."/>
            <person name="Hidaka K."/>
        </authorList>
    </citation>
    <scope>NUCLEOTIDE SEQUENCE [LARGE SCALE GENOMIC DNA]</scope>
    <source>
        <strain evidence="1 2">NBRC 107102</strain>
    </source>
</reference>
<sequence>MNLAVADLSITFIKYIRNYWLEGFANAHAAVKASPEGQQITLHIIQEYKRRTSDQNTDLLWDNITEEMMQALLWGAASIRNFSPLDRLQEILENDAQHLMEHGENPSPRHSRTPLHYIVSGATPFTLAFFPAWQSMTDDFKELLEDSLGTQVPDSISSLDSFLWLSKLELPAASEDEDIIASYQSITPEEADRLAGIAISQYETWSINGVIKGSGGSDIDEFIPLWLRRLVCFSKPLSEENIKRVKSLEWLSYDSLITHTGDPGTAMLVSSDEKDITAPYLRQGITLVPATSAHSFPLAVSAGHGEPLQLADGTTLLSMLDIDLTELENSFLGLNGTRIRICYPAEPDEFTPFFTKITLDGGVSLLDDSFPTPTPEDDYQPCYPLTTGRKLLSPCEGLNQLEDIGATNHIGGLPSQRCEPYYPESPVSGELMTFIAQFPHPSEGRLFVFLDKENLIAATIYEYD</sequence>
<keyword evidence="2" id="KW-1185">Reference proteome</keyword>
<protein>
    <submittedName>
        <fullName evidence="1">Uncharacterized protein</fullName>
    </submittedName>
</protein>
<dbReference type="Proteomes" id="UP001424741">
    <property type="component" value="Unassembled WGS sequence"/>
</dbReference>